<comment type="caution">
    <text evidence="4">The sequence shown here is derived from an EMBL/GenBank/DDBJ whole genome shotgun (WGS) entry which is preliminary data.</text>
</comment>
<evidence type="ECO:0000313" key="4">
    <source>
        <dbReference type="EMBL" id="EDY32606.1"/>
    </source>
</evidence>
<dbReference type="GO" id="GO:0009307">
    <property type="term" value="P:DNA restriction-modification system"/>
    <property type="evidence" value="ECO:0007669"/>
    <property type="project" value="UniProtKB-KW"/>
</dbReference>
<evidence type="ECO:0000313" key="5">
    <source>
        <dbReference type="Proteomes" id="UP000003254"/>
    </source>
</evidence>
<accession>B5CQ05</accession>
<gene>
    <name evidence="4" type="ORF">RUMLAC_01550</name>
</gene>
<name>B5CQ05_9FIRM</name>
<keyword evidence="1" id="KW-0489">Methyltransferase</keyword>
<reference evidence="4 5" key="2">
    <citation type="submission" date="2008-08" db="EMBL/GenBank/DDBJ databases">
        <authorList>
            <person name="Fulton L."/>
            <person name="Clifton S."/>
            <person name="Fulton B."/>
            <person name="Xu J."/>
            <person name="Minx P."/>
            <person name="Pepin K.H."/>
            <person name="Johnson M."/>
            <person name="Bhonagiri V."/>
            <person name="Nash W.E."/>
            <person name="Mardis E.R."/>
            <person name="Wilson R.K."/>
        </authorList>
    </citation>
    <scope>NUCLEOTIDE SEQUENCE [LARGE SCALE GENOMIC DNA]</scope>
    <source>
        <strain evidence="4 5">ATCC 29176</strain>
    </source>
</reference>
<dbReference type="REBASE" id="21526">
    <property type="entry name" value="M.RlaORF1550P"/>
</dbReference>
<dbReference type="Pfam" id="PF00145">
    <property type="entry name" value="DNA_methylase"/>
    <property type="match status" value="1"/>
</dbReference>
<dbReference type="eggNOG" id="COG0270">
    <property type="taxonomic scope" value="Bacteria"/>
</dbReference>
<keyword evidence="3" id="KW-0680">Restriction system</keyword>
<dbReference type="InterPro" id="IPR001525">
    <property type="entry name" value="C5_MeTfrase"/>
</dbReference>
<dbReference type="GO" id="GO:0008168">
    <property type="term" value="F:methyltransferase activity"/>
    <property type="evidence" value="ECO:0007669"/>
    <property type="project" value="UniProtKB-KW"/>
</dbReference>
<reference evidence="4 5" key="1">
    <citation type="submission" date="2008-08" db="EMBL/GenBank/DDBJ databases">
        <title>Draft genome sequence of Ruminococcus lactaris ATCC 29176.</title>
        <authorList>
            <person name="Sudarsanam P."/>
            <person name="Ley R."/>
            <person name="Guruge J."/>
            <person name="Turnbaugh P.J."/>
            <person name="Mahowald M."/>
            <person name="Liep D."/>
            <person name="Gordon J."/>
        </authorList>
    </citation>
    <scope>NUCLEOTIDE SEQUENCE [LARGE SCALE GENOMIC DNA]</scope>
    <source>
        <strain evidence="4 5">ATCC 29176</strain>
    </source>
</reference>
<evidence type="ECO:0000256" key="3">
    <source>
        <dbReference type="ARBA" id="ARBA00022747"/>
    </source>
</evidence>
<evidence type="ECO:0000256" key="1">
    <source>
        <dbReference type="ARBA" id="ARBA00022603"/>
    </source>
</evidence>
<dbReference type="EMBL" id="ABOU02000035">
    <property type="protein sequence ID" value="EDY32606.1"/>
    <property type="molecule type" value="Genomic_DNA"/>
</dbReference>
<dbReference type="SUPFAM" id="SSF53335">
    <property type="entry name" value="S-adenosyl-L-methionine-dependent methyltransferases"/>
    <property type="match status" value="1"/>
</dbReference>
<dbReference type="HOGENOM" id="CLU_2438973_0_0_9"/>
<keyword evidence="5" id="KW-1185">Reference proteome</keyword>
<evidence type="ECO:0000256" key="2">
    <source>
        <dbReference type="ARBA" id="ARBA00022679"/>
    </source>
</evidence>
<proteinExistence type="predicted"/>
<sequence>MKDIRDMEGKIIDTRMNDLRIYEGRCPTLRAQRDGVLYVKNHTIYQLTGYETLLLQGFPKEYADRVKDEVSDRHLLMQAGNAMTVNVIKLLGQSIIGFLEVNNET</sequence>
<dbReference type="Proteomes" id="UP000003254">
    <property type="component" value="Unassembled WGS sequence"/>
</dbReference>
<dbReference type="AlphaFoldDB" id="B5CQ05"/>
<organism evidence="4 5">
    <name type="scientific">[Ruminococcus] lactaris ATCC 29176</name>
    <dbReference type="NCBI Taxonomy" id="471875"/>
    <lineage>
        <taxon>Bacteria</taxon>
        <taxon>Bacillati</taxon>
        <taxon>Bacillota</taxon>
        <taxon>Clostridia</taxon>
        <taxon>Lachnospirales</taxon>
        <taxon>Lachnospiraceae</taxon>
        <taxon>Mediterraneibacter</taxon>
    </lineage>
</organism>
<dbReference type="GO" id="GO:0032259">
    <property type="term" value="P:methylation"/>
    <property type="evidence" value="ECO:0007669"/>
    <property type="project" value="UniProtKB-KW"/>
</dbReference>
<dbReference type="InterPro" id="IPR029063">
    <property type="entry name" value="SAM-dependent_MTases_sf"/>
</dbReference>
<keyword evidence="2" id="KW-0808">Transferase</keyword>
<dbReference type="Gene3D" id="3.90.120.10">
    <property type="entry name" value="DNA Methylase, subunit A, domain 2"/>
    <property type="match status" value="1"/>
</dbReference>
<protein>
    <submittedName>
        <fullName evidence="4">Uncharacterized protein</fullName>
    </submittedName>
</protein>